<comment type="caution">
    <text evidence="2">The sequence shown here is derived from an EMBL/GenBank/DDBJ whole genome shotgun (WGS) entry which is preliminary data.</text>
</comment>
<accession>A0ABR0KZ75</accession>
<name>A0ABR0KZ75_9PEZI</name>
<organism evidence="2 3">
    <name type="scientific">Rachicladosporium monterosium</name>
    <dbReference type="NCBI Taxonomy" id="1507873"/>
    <lineage>
        <taxon>Eukaryota</taxon>
        <taxon>Fungi</taxon>
        <taxon>Dikarya</taxon>
        <taxon>Ascomycota</taxon>
        <taxon>Pezizomycotina</taxon>
        <taxon>Dothideomycetes</taxon>
        <taxon>Dothideomycetidae</taxon>
        <taxon>Cladosporiales</taxon>
        <taxon>Cladosporiaceae</taxon>
        <taxon>Rachicladosporium</taxon>
    </lineage>
</organism>
<dbReference type="Proteomes" id="UP001308179">
    <property type="component" value="Unassembled WGS sequence"/>
</dbReference>
<dbReference type="EMBL" id="JAVRRR010000917">
    <property type="protein sequence ID" value="KAK5140031.1"/>
    <property type="molecule type" value="Genomic_DNA"/>
</dbReference>
<keyword evidence="3" id="KW-1185">Reference proteome</keyword>
<sequence>MIPSGSHQTRLAVAPSPRSPTTTTPDPTAATREVRPIRRSFLLDIPPELRNLIYEAVLASTGGAQFSANFHRKDLCFASALPRTNKQVRWEFSTAALSIADIHTIAPHFSFRHIVAFLNRLQDVDLRTLPTLKLPAQRRVVIELIPIGPLAPLFLDRWARRAAHPTKKGTEVNFEYRLPEGEGEGGVREDFGSVAEGKHGELREKCGRQGLAEAVWTFVGVAPGKCSRQTLDIISWHTGVVTGLGSGQEES</sequence>
<feature type="region of interest" description="Disordered" evidence="1">
    <location>
        <begin position="1"/>
        <end position="31"/>
    </location>
</feature>
<gene>
    <name evidence="2" type="ORF">LTR32_007047</name>
</gene>
<protein>
    <submittedName>
        <fullName evidence="2">Uncharacterized protein</fullName>
    </submittedName>
</protein>
<proteinExistence type="predicted"/>
<evidence type="ECO:0000313" key="2">
    <source>
        <dbReference type="EMBL" id="KAK5140031.1"/>
    </source>
</evidence>
<evidence type="ECO:0000313" key="3">
    <source>
        <dbReference type="Proteomes" id="UP001308179"/>
    </source>
</evidence>
<evidence type="ECO:0000256" key="1">
    <source>
        <dbReference type="SAM" id="MobiDB-lite"/>
    </source>
</evidence>
<feature type="compositionally biased region" description="Low complexity" evidence="1">
    <location>
        <begin position="14"/>
        <end position="31"/>
    </location>
</feature>
<reference evidence="2 3" key="1">
    <citation type="submission" date="2023-08" db="EMBL/GenBank/DDBJ databases">
        <title>Black Yeasts Isolated from many extreme environments.</title>
        <authorList>
            <person name="Coleine C."/>
            <person name="Stajich J.E."/>
            <person name="Selbmann L."/>
        </authorList>
    </citation>
    <scope>NUCLEOTIDE SEQUENCE [LARGE SCALE GENOMIC DNA]</scope>
    <source>
        <strain evidence="2 3">CCFEE 5386</strain>
    </source>
</reference>